<gene>
    <name evidence="1" type="ORF">S01H1_45262</name>
</gene>
<proteinExistence type="predicted"/>
<dbReference type="EMBL" id="BARS01028910">
    <property type="protein sequence ID" value="GAF99860.1"/>
    <property type="molecule type" value="Genomic_DNA"/>
</dbReference>
<protein>
    <submittedName>
        <fullName evidence="1">Uncharacterized protein</fullName>
    </submittedName>
</protein>
<feature type="non-terminal residue" evidence="1">
    <location>
        <position position="42"/>
    </location>
</feature>
<accession>X0VH37</accession>
<dbReference type="AlphaFoldDB" id="X0VH37"/>
<organism evidence="1">
    <name type="scientific">marine sediment metagenome</name>
    <dbReference type="NCBI Taxonomy" id="412755"/>
    <lineage>
        <taxon>unclassified sequences</taxon>
        <taxon>metagenomes</taxon>
        <taxon>ecological metagenomes</taxon>
    </lineage>
</organism>
<reference evidence="1" key="1">
    <citation type="journal article" date="2014" name="Front. Microbiol.">
        <title>High frequency of phylogenetically diverse reductive dehalogenase-homologous genes in deep subseafloor sedimentary metagenomes.</title>
        <authorList>
            <person name="Kawai M."/>
            <person name="Futagami T."/>
            <person name="Toyoda A."/>
            <person name="Takaki Y."/>
            <person name="Nishi S."/>
            <person name="Hori S."/>
            <person name="Arai W."/>
            <person name="Tsubouchi T."/>
            <person name="Morono Y."/>
            <person name="Uchiyama I."/>
            <person name="Ito T."/>
            <person name="Fujiyama A."/>
            <person name="Inagaki F."/>
            <person name="Takami H."/>
        </authorList>
    </citation>
    <scope>NUCLEOTIDE SEQUENCE</scope>
    <source>
        <strain evidence="1">Expedition CK06-06</strain>
    </source>
</reference>
<name>X0VH37_9ZZZZ</name>
<comment type="caution">
    <text evidence="1">The sequence shown here is derived from an EMBL/GenBank/DDBJ whole genome shotgun (WGS) entry which is preliminary data.</text>
</comment>
<evidence type="ECO:0000313" key="1">
    <source>
        <dbReference type="EMBL" id="GAF99860.1"/>
    </source>
</evidence>
<sequence length="42" mass="4933">MEKETEELIDKIKWTEVNMVELQKTEEYKQYETVIRNGGAAG</sequence>